<dbReference type="Gene3D" id="2.60.120.260">
    <property type="entry name" value="Galactose-binding domain-like"/>
    <property type="match status" value="1"/>
</dbReference>
<gene>
    <name evidence="2" type="ORF">VOP03_04685</name>
</gene>
<sequence length="726" mass="79440">MKKHNNKKNLNSTRLPILFLLTAIGILGTIISCETEDDLPPPSAYVPPEPEPEPEPGEDCTFSTIVPELADGMDFECGGPEVTFFGEKDGSFTLDYVENPDPSGINTSETVVEYTQTADIEPWAGFFFDLASKVDFNEMQTVKIKVYSPAADQIVLMKFEDKTDNSIAKEVQATTTVANEWEELSFVFSPSDSDKFDRMILFFDFNGEKSAETTHYFDDIEMSEGGEVEEPVETGEPTATAPDPTIDPLEVVSLFSDVYTNVAVDTWRTDWSDATLEDIEIEGDAVKKYSELSFVGVEAVSSTIDATNMTHFRTDIWTGDATEFRIKLVDFGADGAFDGGDDVEHEIVIEAPTQQEWVTLDIPLSDFTGLTTRGNIAQLIFVGAPSGANTVFVDNVFFYNEAGVSNAPTSGAPAPTLAEANVISVFSDAYTDVAGTDYNPNWGQATMVTQEEIAGNNTLKYENLNYQGTQFAAPLDVSGTTMVHVDYWTPDSSELNLSLISPGPAEIPYSFDITNGEWVSEDIPLTAFSDVVDLTDVIQLKFDGNGTIYLDNIYFYSPPATEPTAAAPTPTVAEADVISLFSNAYTNVSIDTWRTDWSVATLEDIMIDGNDVKKYSDLNFVGIESVATPIDATEMTHFHTDVWTADATEIRIKLVDFGADGAFDGGDDVEHEITIANPEQNTWISLDIPLSEFVGLTTKANIAQLIYVGQPAGSTTVFVDNVYFHK</sequence>
<proteinExistence type="predicted"/>
<dbReference type="EMBL" id="JAYMGW010000003">
    <property type="protein sequence ID" value="MEC4264636.1"/>
    <property type="molecule type" value="Genomic_DNA"/>
</dbReference>
<reference evidence="2 3" key="1">
    <citation type="submission" date="2024-01" db="EMBL/GenBank/DDBJ databases">
        <title>The strains designed SYSU M86414 and SYSU M84420 isolated from the marine sediment in San Sha City (Hainan Province, China).</title>
        <authorList>
            <person name="Guo D."/>
        </authorList>
    </citation>
    <scope>NUCLEOTIDE SEQUENCE [LARGE SCALE GENOMIC DNA]</scope>
    <source>
        <strain evidence="2 3">SYSU M84420</strain>
    </source>
</reference>
<feature type="compositionally biased region" description="Pro residues" evidence="1">
    <location>
        <begin position="40"/>
        <end position="49"/>
    </location>
</feature>
<organism evidence="2 3">
    <name type="scientific">Flagellimonas halotolerans</name>
    <dbReference type="NCBI Taxonomy" id="3112164"/>
    <lineage>
        <taxon>Bacteria</taxon>
        <taxon>Pseudomonadati</taxon>
        <taxon>Bacteroidota</taxon>
        <taxon>Flavobacteriia</taxon>
        <taxon>Flavobacteriales</taxon>
        <taxon>Flavobacteriaceae</taxon>
        <taxon>Flagellimonas</taxon>
    </lineage>
</organism>
<comment type="caution">
    <text evidence="2">The sequence shown here is derived from an EMBL/GenBank/DDBJ whole genome shotgun (WGS) entry which is preliminary data.</text>
</comment>
<evidence type="ECO:0000256" key="1">
    <source>
        <dbReference type="SAM" id="MobiDB-lite"/>
    </source>
</evidence>
<name>A0ABU6INI2_9FLAO</name>
<protein>
    <recommendedName>
        <fullName evidence="4">CBM11 domain-containing protein</fullName>
    </recommendedName>
</protein>
<feature type="region of interest" description="Disordered" evidence="1">
    <location>
        <begin position="225"/>
        <end position="245"/>
    </location>
</feature>
<keyword evidence="3" id="KW-1185">Reference proteome</keyword>
<dbReference type="Gene3D" id="2.60.120.430">
    <property type="entry name" value="Galactose-binding lectin"/>
    <property type="match status" value="3"/>
</dbReference>
<evidence type="ECO:0000313" key="3">
    <source>
        <dbReference type="Proteomes" id="UP001355298"/>
    </source>
</evidence>
<evidence type="ECO:0000313" key="2">
    <source>
        <dbReference type="EMBL" id="MEC4264636.1"/>
    </source>
</evidence>
<dbReference type="Proteomes" id="UP001355298">
    <property type="component" value="Unassembled WGS sequence"/>
</dbReference>
<feature type="compositionally biased region" description="Low complexity" evidence="1">
    <location>
        <begin position="234"/>
        <end position="245"/>
    </location>
</feature>
<accession>A0ABU6INI2</accession>
<feature type="region of interest" description="Disordered" evidence="1">
    <location>
        <begin position="38"/>
        <end position="58"/>
    </location>
</feature>
<evidence type="ECO:0008006" key="4">
    <source>
        <dbReference type="Google" id="ProtNLM"/>
    </source>
</evidence>
<dbReference type="RefSeq" id="WP_326277698.1">
    <property type="nucleotide sequence ID" value="NZ_JAYKYV010000003.1"/>
</dbReference>
<dbReference type="PROSITE" id="PS51257">
    <property type="entry name" value="PROKAR_LIPOPROTEIN"/>
    <property type="match status" value="1"/>
</dbReference>